<organism evidence="8 9">
    <name type="scientific">Gnathostoma spinigerum</name>
    <dbReference type="NCBI Taxonomy" id="75299"/>
    <lineage>
        <taxon>Eukaryota</taxon>
        <taxon>Metazoa</taxon>
        <taxon>Ecdysozoa</taxon>
        <taxon>Nematoda</taxon>
        <taxon>Chromadorea</taxon>
        <taxon>Rhabditida</taxon>
        <taxon>Spirurina</taxon>
        <taxon>Gnathostomatomorpha</taxon>
        <taxon>Gnathostomatoidea</taxon>
        <taxon>Gnathostomatidae</taxon>
        <taxon>Gnathostoma</taxon>
    </lineage>
</organism>
<comment type="similarity">
    <text evidence="2">Belongs to the cullin family.</text>
</comment>
<accession>A0ABD6ETF7</accession>
<evidence type="ECO:0000256" key="6">
    <source>
        <dbReference type="ARBA" id="ARBA00040451"/>
    </source>
</evidence>
<dbReference type="AlphaFoldDB" id="A0ABD6ETF7"/>
<protein>
    <recommendedName>
        <fullName evidence="6">Cullin-5</fullName>
    </recommendedName>
</protein>
<dbReference type="InterPro" id="IPR016159">
    <property type="entry name" value="Cullin_repeat-like_dom_sf"/>
</dbReference>
<comment type="caution">
    <text evidence="8">The sequence shown here is derived from an EMBL/GenBank/DDBJ whole genome shotgun (WGS) entry which is preliminary data.</text>
</comment>
<reference evidence="8 9" key="1">
    <citation type="submission" date="2024-08" db="EMBL/GenBank/DDBJ databases">
        <title>Gnathostoma spinigerum genome.</title>
        <authorList>
            <person name="Gonzalez-Bertolin B."/>
            <person name="Monzon S."/>
            <person name="Zaballos A."/>
            <person name="Jimenez P."/>
            <person name="Dekumyoy P."/>
            <person name="Varona S."/>
            <person name="Cuesta I."/>
            <person name="Sumanam S."/>
            <person name="Adisakwattana P."/>
            <person name="Gasser R.B."/>
            <person name="Hernandez-Gonzalez A."/>
            <person name="Young N.D."/>
            <person name="Perteguer M.J."/>
        </authorList>
    </citation>
    <scope>NUCLEOTIDE SEQUENCE [LARGE SCALE GENOMIC DNA]</scope>
    <source>
        <strain evidence="8">AL3</strain>
        <tissue evidence="8">Liver</tissue>
    </source>
</reference>
<evidence type="ECO:0000259" key="7">
    <source>
        <dbReference type="Pfam" id="PF00888"/>
    </source>
</evidence>
<dbReference type="Pfam" id="PF00888">
    <property type="entry name" value="Cullin"/>
    <property type="match status" value="1"/>
</dbReference>
<evidence type="ECO:0000313" key="9">
    <source>
        <dbReference type="Proteomes" id="UP001608902"/>
    </source>
</evidence>
<keyword evidence="9" id="KW-1185">Reference proteome</keyword>
<dbReference type="EMBL" id="JBGFUD010011198">
    <property type="protein sequence ID" value="MFH4983136.1"/>
    <property type="molecule type" value="Genomic_DNA"/>
</dbReference>
<evidence type="ECO:0000313" key="8">
    <source>
        <dbReference type="EMBL" id="MFH4983136.1"/>
    </source>
</evidence>
<sequence>MLKGDTVRFEPEWREARATLIALLNQQNVSKAQWQELFATVHRICAWIEGGGEMVRKQLEIEIHKHVVLAEQRIRRHEEESAILRAYIAEWSKYFVLTEFLPKPFSYIVETYSGALSANRINRTPKPAIAVVSSKMLEDWNLTIFQRIKNKLQNAAMRLVEAERNGEAFDPQLVIGVRQSYVSLNVDAEDSLAVYKANFERAYIEATEKYYKSRASQMLEENGVLNYMTYADTKLQEEEARGRRYLDSNAESLERLLERCVGVLVVQFQDQLLSESPSLIANSEIEKLRMLYRLLNRTPSGIRTVLDNLDQHIHSEALHDMIANASTITSDPEKYVDQLLKMFKRFSDLVRTAFYDDPRFLTARDKAFQDVVNDTTVFKLEIASSRSKTFVFHIFVIDLFHE</sequence>
<dbReference type="InterPro" id="IPR045093">
    <property type="entry name" value="Cullin"/>
</dbReference>
<keyword evidence="5" id="KW-0832">Ubl conjugation</keyword>
<dbReference type="Gene3D" id="1.20.1310.10">
    <property type="entry name" value="Cullin Repeats"/>
    <property type="match status" value="3"/>
</dbReference>
<dbReference type="FunFam" id="1.20.1310.10:FF:000014">
    <property type="entry name" value="Cullin 5"/>
    <property type="match status" value="1"/>
</dbReference>
<proteinExistence type="inferred from homology"/>
<evidence type="ECO:0000256" key="1">
    <source>
        <dbReference type="ARBA" id="ARBA00004906"/>
    </source>
</evidence>
<name>A0ABD6ETF7_9BILA</name>
<keyword evidence="3" id="KW-1017">Isopeptide bond</keyword>
<feature type="domain" description="Cullin N-terminal" evidence="7">
    <location>
        <begin position="13"/>
        <end position="386"/>
    </location>
</feature>
<dbReference type="InterPro" id="IPR001373">
    <property type="entry name" value="Cullin_N"/>
</dbReference>
<dbReference type="PANTHER" id="PTHR11932">
    <property type="entry name" value="CULLIN"/>
    <property type="match status" value="1"/>
</dbReference>
<comment type="pathway">
    <text evidence="1">Protein modification; protein ubiquitination.</text>
</comment>
<gene>
    <name evidence="8" type="ORF">AB6A40_009845</name>
</gene>
<dbReference type="Proteomes" id="UP001608902">
    <property type="component" value="Unassembled WGS sequence"/>
</dbReference>
<keyword evidence="4" id="KW-0833">Ubl conjugation pathway</keyword>
<dbReference type="SUPFAM" id="SSF74788">
    <property type="entry name" value="Cullin repeat-like"/>
    <property type="match status" value="1"/>
</dbReference>
<evidence type="ECO:0000256" key="5">
    <source>
        <dbReference type="ARBA" id="ARBA00022843"/>
    </source>
</evidence>
<evidence type="ECO:0000256" key="3">
    <source>
        <dbReference type="ARBA" id="ARBA00022499"/>
    </source>
</evidence>
<evidence type="ECO:0000256" key="2">
    <source>
        <dbReference type="ARBA" id="ARBA00006019"/>
    </source>
</evidence>
<evidence type="ECO:0000256" key="4">
    <source>
        <dbReference type="ARBA" id="ARBA00022786"/>
    </source>
</evidence>